<proteinExistence type="predicted"/>
<dbReference type="GO" id="GO:0004497">
    <property type="term" value="F:monooxygenase activity"/>
    <property type="evidence" value="ECO:0007669"/>
    <property type="project" value="UniProtKB-KW"/>
</dbReference>
<name>A0A8J2BW07_9BACT</name>
<sequence>MATVATEAEARAISRKFDWIVVSAAFFVLAGGFHVHHMLVAGDWSFWVDWKDRRWWPIVNTTMTITFCAAVQACLWPNYRLPIGATLSVVALHFGQWMDRFWNHYDWTWYPLSLVFPETSIPSAIVLDCILLLTNSWVITALAGGESFSYLFVPSNWFMVGPYHVPIELHGQMLSVADLIGFEYIRTSMPEYIRLVERGTLRAFAGGTLFVSIFFAGFVCVLMYFIWWLFGYWLTRPIFTRSM</sequence>
<reference evidence="2" key="1">
    <citation type="submission" date="2021-02" db="EMBL/GenBank/DDBJ databases">
        <authorList>
            <person name="Cremers G."/>
            <person name="Picone N."/>
        </authorList>
    </citation>
    <scope>NUCLEOTIDE SEQUENCE</scope>
    <source>
        <strain evidence="2">PQ17</strain>
    </source>
</reference>
<dbReference type="InterPro" id="IPR037001">
    <property type="entry name" value="NH3/CH4_mOase_suA_sf"/>
</dbReference>
<keyword evidence="3" id="KW-1185">Reference proteome</keyword>
<dbReference type="NCBIfam" id="NF041557">
    <property type="entry name" value="AmoA_BACT"/>
    <property type="match status" value="1"/>
</dbReference>
<accession>A0A8J2BW07</accession>
<dbReference type="EC" id="1.14.18.3" evidence="2"/>
<dbReference type="AlphaFoldDB" id="A0A8J2BW07"/>
<keyword evidence="1" id="KW-1133">Transmembrane helix</keyword>
<feature type="transmembrane region" description="Helical" evidence="1">
    <location>
        <begin position="55"/>
        <end position="76"/>
    </location>
</feature>
<dbReference type="Pfam" id="PF02461">
    <property type="entry name" value="AMO"/>
    <property type="match status" value="1"/>
</dbReference>
<dbReference type="EMBL" id="CAJNOB010000056">
    <property type="protein sequence ID" value="CAF0703663.1"/>
    <property type="molecule type" value="Genomic_DNA"/>
</dbReference>
<dbReference type="InterPro" id="IPR003393">
    <property type="entry name" value="NH3_CH4_mOase_A"/>
</dbReference>
<evidence type="ECO:0000256" key="1">
    <source>
        <dbReference type="SAM" id="Phobius"/>
    </source>
</evidence>
<keyword evidence="1" id="KW-0812">Transmembrane</keyword>
<comment type="caution">
    <text evidence="2">The sequence shown here is derived from an EMBL/GenBank/DDBJ whole genome shotgun (WGS) entry which is preliminary data.</text>
</comment>
<feature type="transmembrane region" description="Helical" evidence="1">
    <location>
        <begin position="17"/>
        <end position="35"/>
    </location>
</feature>
<gene>
    <name evidence="2" type="primary">pmoA</name>
    <name evidence="2" type="ORF">MPNT_60061</name>
</gene>
<evidence type="ECO:0000313" key="3">
    <source>
        <dbReference type="Proteomes" id="UP000663859"/>
    </source>
</evidence>
<dbReference type="RefSeq" id="WP_174582426.1">
    <property type="nucleotide sequence ID" value="NZ_CAJNOB010000056.1"/>
</dbReference>
<feature type="transmembrane region" description="Helical" evidence="1">
    <location>
        <begin position="203"/>
        <end position="230"/>
    </location>
</feature>
<dbReference type="Gene3D" id="1.20.1450.10">
    <property type="entry name" value="Ammonia/particulate methane monooxygenase, subunit A"/>
    <property type="match status" value="1"/>
</dbReference>
<keyword evidence="2" id="KW-0560">Oxidoreductase</keyword>
<evidence type="ECO:0000313" key="2">
    <source>
        <dbReference type="EMBL" id="CAF0703663.1"/>
    </source>
</evidence>
<dbReference type="Proteomes" id="UP000663859">
    <property type="component" value="Unassembled WGS sequence"/>
</dbReference>
<keyword evidence="1" id="KW-0472">Membrane</keyword>
<organism evidence="2 3">
    <name type="scientific">Candidatus Methylacidithermus pantelleriae</name>
    <dbReference type="NCBI Taxonomy" id="2744239"/>
    <lineage>
        <taxon>Bacteria</taxon>
        <taxon>Pseudomonadati</taxon>
        <taxon>Verrucomicrobiota</taxon>
        <taxon>Methylacidiphilae</taxon>
        <taxon>Methylacidiphilales</taxon>
        <taxon>Methylacidiphilaceae</taxon>
        <taxon>Candidatus Methylacidithermus</taxon>
    </lineage>
</organism>
<keyword evidence="2" id="KW-0503">Monooxygenase</keyword>
<protein>
    <submittedName>
        <fullName evidence="2">Particulate methane monooxygenase beta subunit</fullName>
        <ecNumber evidence="2">1.14.18.3</ecNumber>
    </submittedName>
</protein>